<gene>
    <name evidence="9" type="ORF">MENT_LOCUS39626</name>
</gene>
<dbReference type="EC" id="2.4.1.-" evidence="8"/>
<evidence type="ECO:0000256" key="8">
    <source>
        <dbReference type="RuleBase" id="RU366017"/>
    </source>
</evidence>
<keyword evidence="5 8" id="KW-0812">Transmembrane</keyword>
<dbReference type="AlphaFoldDB" id="A0A6V7WJ91"/>
<dbReference type="Pfam" id="PF01697">
    <property type="entry name" value="Glyco_transf_92"/>
    <property type="match status" value="1"/>
</dbReference>
<dbReference type="GO" id="GO:0016020">
    <property type="term" value="C:membrane"/>
    <property type="evidence" value="ECO:0007669"/>
    <property type="project" value="UniProtKB-SubCell"/>
</dbReference>
<proteinExistence type="inferred from homology"/>
<dbReference type="PANTHER" id="PTHR21645">
    <property type="entry name" value="GLYCOSYLTRANSFERASE FAMILY 92 PROTEIN"/>
    <property type="match status" value="1"/>
</dbReference>
<dbReference type="EMBL" id="CAJEWN010000621">
    <property type="protein sequence ID" value="CAD2187071.1"/>
    <property type="molecule type" value="Genomic_DNA"/>
</dbReference>
<comment type="similarity">
    <text evidence="2 8">Belongs to the glycosyltransferase 92 family.</text>
</comment>
<comment type="subcellular location">
    <subcellularLocation>
        <location evidence="1">Membrane</location>
        <topology evidence="1">Single-pass membrane protein</topology>
    </subcellularLocation>
</comment>
<comment type="caution">
    <text evidence="9">The sequence shown here is derived from an EMBL/GenBank/DDBJ whole genome shotgun (WGS) entry which is preliminary data.</text>
</comment>
<reference evidence="9 10" key="1">
    <citation type="submission" date="2020-08" db="EMBL/GenBank/DDBJ databases">
        <authorList>
            <person name="Koutsovoulos G."/>
            <person name="Danchin GJ E."/>
        </authorList>
    </citation>
    <scope>NUCLEOTIDE SEQUENCE [LARGE SCALE GENOMIC DNA]</scope>
</reference>
<evidence type="ECO:0000256" key="2">
    <source>
        <dbReference type="ARBA" id="ARBA00007647"/>
    </source>
</evidence>
<keyword evidence="4 8" id="KW-0808">Transferase</keyword>
<feature type="transmembrane region" description="Helical" evidence="8">
    <location>
        <begin position="46"/>
        <end position="67"/>
    </location>
</feature>
<dbReference type="InterPro" id="IPR052012">
    <property type="entry name" value="GTase_92"/>
</dbReference>
<name>A0A6V7WJ91_MELEN</name>
<protein>
    <recommendedName>
        <fullName evidence="8">Glycosyltransferase family 92 protein</fullName>
        <ecNumber evidence="8">2.4.1.-</ecNumber>
    </recommendedName>
</protein>
<dbReference type="GO" id="GO:0016757">
    <property type="term" value="F:glycosyltransferase activity"/>
    <property type="evidence" value="ECO:0007669"/>
    <property type="project" value="UniProtKB-UniRule"/>
</dbReference>
<keyword evidence="7 8" id="KW-0472">Membrane</keyword>
<organism evidence="9 10">
    <name type="scientific">Meloidogyne enterolobii</name>
    <name type="common">Root-knot nematode worm</name>
    <name type="synonym">Meloidogyne mayaguensis</name>
    <dbReference type="NCBI Taxonomy" id="390850"/>
    <lineage>
        <taxon>Eukaryota</taxon>
        <taxon>Metazoa</taxon>
        <taxon>Ecdysozoa</taxon>
        <taxon>Nematoda</taxon>
        <taxon>Chromadorea</taxon>
        <taxon>Rhabditida</taxon>
        <taxon>Tylenchina</taxon>
        <taxon>Tylenchomorpha</taxon>
        <taxon>Tylenchoidea</taxon>
        <taxon>Meloidogynidae</taxon>
        <taxon>Meloidogyninae</taxon>
        <taxon>Meloidogyne</taxon>
    </lineage>
</organism>
<sequence length="279" mass="33318">MLLKRFFFLIRNYIWFKCLTINWQSCGHSLEQMILNKTHFQKVRRIITRAFLLGFLFILCITFNMPWSTQHIAIISTNYFFNSSSYPSNTMVVLFNAQRRFWPPWPLLCHSHNATHSLTSLPRVRHAFTPILICGWFVSLFSSLPNSSIPFSICLARHACPFKFSTRPYRKVSAEHLPVVACFSPLFFNERWQLIIPTLEIYRQYGVSLQVFYIQSMLVEILDFMRIYENEKIIRIEAWTKFNISMPVDGSFKPLDYDPNAELEWRCFYWIIKWLNESF</sequence>
<evidence type="ECO:0000256" key="5">
    <source>
        <dbReference type="ARBA" id="ARBA00022692"/>
    </source>
</evidence>
<dbReference type="OrthoDB" id="2526284at2759"/>
<dbReference type="PANTHER" id="PTHR21645:SF2">
    <property type="entry name" value="GLYCOSYLTRANSFERASE FAMILY 92 PROTEIN F59C6.8"/>
    <property type="match status" value="1"/>
</dbReference>
<evidence type="ECO:0000256" key="6">
    <source>
        <dbReference type="ARBA" id="ARBA00022989"/>
    </source>
</evidence>
<keyword evidence="6 8" id="KW-1133">Transmembrane helix</keyword>
<dbReference type="Proteomes" id="UP000580250">
    <property type="component" value="Unassembled WGS sequence"/>
</dbReference>
<evidence type="ECO:0000313" key="10">
    <source>
        <dbReference type="Proteomes" id="UP000580250"/>
    </source>
</evidence>
<evidence type="ECO:0000256" key="1">
    <source>
        <dbReference type="ARBA" id="ARBA00004167"/>
    </source>
</evidence>
<evidence type="ECO:0000313" key="9">
    <source>
        <dbReference type="EMBL" id="CAD2187071.1"/>
    </source>
</evidence>
<evidence type="ECO:0000256" key="4">
    <source>
        <dbReference type="ARBA" id="ARBA00022679"/>
    </source>
</evidence>
<evidence type="ECO:0000256" key="7">
    <source>
        <dbReference type="ARBA" id="ARBA00023136"/>
    </source>
</evidence>
<evidence type="ECO:0000256" key="3">
    <source>
        <dbReference type="ARBA" id="ARBA00022676"/>
    </source>
</evidence>
<dbReference type="InterPro" id="IPR008166">
    <property type="entry name" value="Glyco_transf_92"/>
</dbReference>
<accession>A0A6V7WJ91</accession>
<keyword evidence="3 8" id="KW-0328">Glycosyltransferase</keyword>